<dbReference type="EMBL" id="NPBJ01000029">
    <property type="protein sequence ID" value="PAD98891.1"/>
    <property type="molecule type" value="Genomic_DNA"/>
</dbReference>
<name>A0ABX4GVJ2_9BACI</name>
<dbReference type="PANTHER" id="PTHR43343">
    <property type="entry name" value="PEPTIDASE S12"/>
    <property type="match status" value="1"/>
</dbReference>
<feature type="compositionally biased region" description="Low complexity" evidence="5">
    <location>
        <begin position="108"/>
        <end position="119"/>
    </location>
</feature>
<dbReference type="SMART" id="SM00228">
    <property type="entry name" value="PDZ"/>
    <property type="match status" value="1"/>
</dbReference>
<keyword evidence="6" id="KW-0812">Transmembrane</keyword>
<dbReference type="Pfam" id="PF13180">
    <property type="entry name" value="PDZ_2"/>
    <property type="match status" value="1"/>
</dbReference>
<dbReference type="InterPro" id="IPR001940">
    <property type="entry name" value="Peptidase_S1C"/>
</dbReference>
<dbReference type="InterPro" id="IPR036034">
    <property type="entry name" value="PDZ_sf"/>
</dbReference>
<feature type="transmembrane region" description="Helical" evidence="6">
    <location>
        <begin position="67"/>
        <end position="90"/>
    </location>
</feature>
<evidence type="ECO:0000256" key="2">
    <source>
        <dbReference type="ARBA" id="ARBA00022670"/>
    </source>
</evidence>
<dbReference type="RefSeq" id="WP_095220107.1">
    <property type="nucleotide sequence ID" value="NZ_NPBJ01000029.1"/>
</dbReference>
<dbReference type="InterPro" id="IPR009003">
    <property type="entry name" value="Peptidase_S1_PA"/>
</dbReference>
<feature type="region of interest" description="Disordered" evidence="5">
    <location>
        <begin position="100"/>
        <end position="119"/>
    </location>
</feature>
<keyword evidence="3" id="KW-0378">Hydrolase</keyword>
<dbReference type="Pfam" id="PF13365">
    <property type="entry name" value="Trypsin_2"/>
    <property type="match status" value="1"/>
</dbReference>
<dbReference type="Gene3D" id="2.40.10.10">
    <property type="entry name" value="Trypsin-like serine proteases"/>
    <property type="match status" value="2"/>
</dbReference>
<keyword evidence="9" id="KW-1185">Reference proteome</keyword>
<evidence type="ECO:0000313" key="8">
    <source>
        <dbReference type="EMBL" id="PAD98891.1"/>
    </source>
</evidence>
<evidence type="ECO:0000256" key="3">
    <source>
        <dbReference type="ARBA" id="ARBA00022801"/>
    </source>
</evidence>
<dbReference type="InterPro" id="IPR043504">
    <property type="entry name" value="Peptidase_S1_PA_chymotrypsin"/>
</dbReference>
<evidence type="ECO:0000256" key="6">
    <source>
        <dbReference type="SAM" id="Phobius"/>
    </source>
</evidence>
<dbReference type="PRINTS" id="PR00834">
    <property type="entry name" value="PROTEASES2C"/>
</dbReference>
<feature type="region of interest" description="Disordered" evidence="5">
    <location>
        <begin position="444"/>
        <end position="466"/>
    </location>
</feature>
<evidence type="ECO:0000256" key="4">
    <source>
        <dbReference type="ARBA" id="ARBA00022825"/>
    </source>
</evidence>
<keyword evidence="6" id="KW-1133">Transmembrane helix</keyword>
<gene>
    <name evidence="8" type="ORF">CHH48_15735</name>
</gene>
<evidence type="ECO:0000256" key="5">
    <source>
        <dbReference type="SAM" id="MobiDB-lite"/>
    </source>
</evidence>
<dbReference type="Proteomes" id="UP000216852">
    <property type="component" value="Unassembled WGS sequence"/>
</dbReference>
<dbReference type="InterPro" id="IPR001478">
    <property type="entry name" value="PDZ"/>
</dbReference>
<dbReference type="PANTHER" id="PTHR43343:SF3">
    <property type="entry name" value="PROTEASE DO-LIKE 8, CHLOROPLASTIC"/>
    <property type="match status" value="1"/>
</dbReference>
<comment type="caution">
    <text evidence="8">The sequence shown here is derived from an EMBL/GenBank/DDBJ whole genome shotgun (WGS) entry which is preliminary data.</text>
</comment>
<dbReference type="InterPro" id="IPR051201">
    <property type="entry name" value="Chloro_Bact_Ser_Proteases"/>
</dbReference>
<reference evidence="8 9" key="1">
    <citation type="submission" date="2017-07" db="EMBL/GenBank/DDBJ databases">
        <title>Isolation and whole genome analysis of endospore-forming bacteria from heroin.</title>
        <authorList>
            <person name="Kalinowski J."/>
            <person name="Ahrens B."/>
            <person name="Al-Dilaimi A."/>
            <person name="Winkler A."/>
            <person name="Wibberg D."/>
            <person name="Schleenbecker U."/>
            <person name="Ruckert C."/>
            <person name="Wolfel R."/>
            <person name="Grass G."/>
        </authorList>
    </citation>
    <scope>NUCLEOTIDE SEQUENCE [LARGE SCALE GENOMIC DNA]</scope>
    <source>
        <strain evidence="8 9">7517-1</strain>
    </source>
</reference>
<comment type="similarity">
    <text evidence="1">Belongs to the peptidase S1C family.</text>
</comment>
<accession>A0ABX4GVJ2</accession>
<sequence>MNRDNDKPYNEYPDDQQRSSSYEQENSYPDETNTLSENEEEPSKYTQAIQVDEPINQPQQPKQKGKVWTSFVSGIAGGILVLAIVAVLVFTNVISFSSNAASPATMGTNNTSTTKSSNQTLATQTSTENLTTAIQDASAAVVGVENLQQTDLFSESEEAGSGSGVIYKKEDGKAYVVTNHHVVDGATSLEVTLSNGQKEKATLLGSDEISDLAVLQIDGTNVDQVATFGTSDDLTVGQQAIAIGNPLGAEFAGSVTQGIISGLDRSVAVDSNNDGTEDWVTEVLQTDAAINPGNSGGALINANGEIVGINSMKIAQEEVEGIGFAIPIDAAKPIINQLESTGKVERPYVGIGAVSLDQVPQVNAQETLNLPEDVTQGVVLAQVVESSPAADAGLQEYDVVTKIDDQDITSMVDLRSYLYSDKNIGDEVTVTYYRDGKKETTKLTLAKEQTTQSDQSTQQQQQQQQQ</sequence>
<dbReference type="SUPFAM" id="SSF50156">
    <property type="entry name" value="PDZ domain-like"/>
    <property type="match status" value="1"/>
</dbReference>
<keyword evidence="2" id="KW-0645">Protease</keyword>
<dbReference type="Gene3D" id="2.30.42.10">
    <property type="match status" value="1"/>
</dbReference>
<evidence type="ECO:0000256" key="1">
    <source>
        <dbReference type="ARBA" id="ARBA00010541"/>
    </source>
</evidence>
<evidence type="ECO:0000313" key="9">
    <source>
        <dbReference type="Proteomes" id="UP000216852"/>
    </source>
</evidence>
<feature type="domain" description="PDZ" evidence="7">
    <location>
        <begin position="349"/>
        <end position="436"/>
    </location>
</feature>
<keyword evidence="6" id="KW-0472">Membrane</keyword>
<evidence type="ECO:0000259" key="7">
    <source>
        <dbReference type="SMART" id="SM00228"/>
    </source>
</evidence>
<proteinExistence type="inferred from homology"/>
<organism evidence="8 9">
    <name type="scientific">Terribacillus saccharophilus</name>
    <dbReference type="NCBI Taxonomy" id="361277"/>
    <lineage>
        <taxon>Bacteria</taxon>
        <taxon>Bacillati</taxon>
        <taxon>Bacillota</taxon>
        <taxon>Bacilli</taxon>
        <taxon>Bacillales</taxon>
        <taxon>Bacillaceae</taxon>
        <taxon>Terribacillus</taxon>
    </lineage>
</organism>
<dbReference type="CDD" id="cd06781">
    <property type="entry name" value="cpPDZ_BsHtra-like"/>
    <property type="match status" value="1"/>
</dbReference>
<keyword evidence="4" id="KW-0720">Serine protease</keyword>
<protein>
    <recommendedName>
        <fullName evidence="7">PDZ domain-containing protein</fullName>
    </recommendedName>
</protein>
<feature type="region of interest" description="Disordered" evidence="5">
    <location>
        <begin position="1"/>
        <end position="46"/>
    </location>
</feature>
<dbReference type="SUPFAM" id="SSF50494">
    <property type="entry name" value="Trypsin-like serine proteases"/>
    <property type="match status" value="1"/>
</dbReference>
<feature type="compositionally biased region" description="Polar residues" evidence="5">
    <location>
        <begin position="18"/>
        <end position="36"/>
    </location>
</feature>